<dbReference type="RefSeq" id="XP_040790823.1">
    <property type="nucleotide sequence ID" value="XM_040937704.1"/>
</dbReference>
<gene>
    <name evidence="2" type="ORF">K460DRAFT_414843</name>
</gene>
<proteinExistence type="predicted"/>
<dbReference type="EMBL" id="ML976615">
    <property type="protein sequence ID" value="KAF1848260.1"/>
    <property type="molecule type" value="Genomic_DNA"/>
</dbReference>
<organism evidence="2 3">
    <name type="scientific">Cucurbitaria berberidis CBS 394.84</name>
    <dbReference type="NCBI Taxonomy" id="1168544"/>
    <lineage>
        <taxon>Eukaryota</taxon>
        <taxon>Fungi</taxon>
        <taxon>Dikarya</taxon>
        <taxon>Ascomycota</taxon>
        <taxon>Pezizomycotina</taxon>
        <taxon>Dothideomycetes</taxon>
        <taxon>Pleosporomycetidae</taxon>
        <taxon>Pleosporales</taxon>
        <taxon>Pleosporineae</taxon>
        <taxon>Cucurbitariaceae</taxon>
        <taxon>Cucurbitaria</taxon>
    </lineage>
</organism>
<dbReference type="OrthoDB" id="3779310at2759"/>
<protein>
    <submittedName>
        <fullName evidence="2">Uncharacterized protein</fullName>
    </submittedName>
</protein>
<evidence type="ECO:0000313" key="2">
    <source>
        <dbReference type="EMBL" id="KAF1848260.1"/>
    </source>
</evidence>
<feature type="coiled-coil region" evidence="1">
    <location>
        <begin position="222"/>
        <end position="262"/>
    </location>
</feature>
<keyword evidence="3" id="KW-1185">Reference proteome</keyword>
<dbReference type="AlphaFoldDB" id="A0A9P4GNI9"/>
<accession>A0A9P4GNI9</accession>
<name>A0A9P4GNI9_9PLEO</name>
<dbReference type="Proteomes" id="UP000800039">
    <property type="component" value="Unassembled WGS sequence"/>
</dbReference>
<evidence type="ECO:0000256" key="1">
    <source>
        <dbReference type="SAM" id="Coils"/>
    </source>
</evidence>
<dbReference type="GeneID" id="63854954"/>
<reference evidence="2" key="1">
    <citation type="submission" date="2020-01" db="EMBL/GenBank/DDBJ databases">
        <authorList>
            <consortium name="DOE Joint Genome Institute"/>
            <person name="Haridas S."/>
            <person name="Albert R."/>
            <person name="Binder M."/>
            <person name="Bloem J."/>
            <person name="Labutti K."/>
            <person name="Salamov A."/>
            <person name="Andreopoulos B."/>
            <person name="Baker S.E."/>
            <person name="Barry K."/>
            <person name="Bills G."/>
            <person name="Bluhm B.H."/>
            <person name="Cannon C."/>
            <person name="Castanera R."/>
            <person name="Culley D.E."/>
            <person name="Daum C."/>
            <person name="Ezra D."/>
            <person name="Gonzalez J.B."/>
            <person name="Henrissat B."/>
            <person name="Kuo A."/>
            <person name="Liang C."/>
            <person name="Lipzen A."/>
            <person name="Lutzoni F."/>
            <person name="Magnuson J."/>
            <person name="Mondo S."/>
            <person name="Nolan M."/>
            <person name="Ohm R."/>
            <person name="Pangilinan J."/>
            <person name="Park H.-J."/>
            <person name="Ramirez L."/>
            <person name="Alfaro M."/>
            <person name="Sun H."/>
            <person name="Tritt A."/>
            <person name="Yoshinaga Y."/>
            <person name="Zwiers L.-H."/>
            <person name="Turgeon B.G."/>
            <person name="Goodwin S.B."/>
            <person name="Spatafora J.W."/>
            <person name="Crous P.W."/>
            <person name="Grigoriev I.V."/>
        </authorList>
    </citation>
    <scope>NUCLEOTIDE SEQUENCE</scope>
    <source>
        <strain evidence="2">CBS 394.84</strain>
    </source>
</reference>
<keyword evidence="1" id="KW-0175">Coiled coil</keyword>
<evidence type="ECO:0000313" key="3">
    <source>
        <dbReference type="Proteomes" id="UP000800039"/>
    </source>
</evidence>
<comment type="caution">
    <text evidence="2">The sequence shown here is derived from an EMBL/GenBank/DDBJ whole genome shotgun (WGS) entry which is preliminary data.</text>
</comment>
<sequence length="669" mass="74044">MDHDMSPLLSAMDAPLIKAESVSKPTEPELVAAQSVKLEEGEIEEPRIEISPSRSLAAYSFSPPPLIDDGTCTLTQDDDTESRDEPASLRAELELAKHEYAALEERYCTLSNQHRELRKLASAYSDVIRGFSSNEDETSSVEHFRTASGRYGLQARAFEADVAGGLQALVSRAKSVRSLIEKAGGIQELEDLVSKAHMFRRKVNEVGGLLAFDHLVSEVNLLRSKQQEHAELMRNIDGLEKLKIKAAKYDRLEQTFNEMKNAHSAAAHGSSLLHANMAPMHASHNLTEIPTGIDQNRLRSNTTPVAAANMNPARANRISATRVVDDPDRDLYEAEAPVIKPQNRTGSNNVPLGPSHVSTLSVDKAYRRATLKRKGDNEPPSNHIKRPQIDVGRASALVQAILPTRSTKRLKHDLVQVDWRSARIVDGKHARNLNGGARFESLAKGPSVTTAPSPTVMAATVSSEIYSNDFQACGYSAPLPRINFVHQSRLPMVKTEDTENKQLSHHPMSISIVNDMNLQQAAIVSVRRYPIAVWVGSSPSETDSTPADLRKTDEMPSDLANFLSSELMKYINVTNLEIWNSMPANPDTCILRYIVDGHRPSGQPQTRRVCRTCSSAFVSHHRPCALLQDVDGVRTVVFLPLRDALRRGISWTDKQYWVMDPQYGRGLQA</sequence>